<dbReference type="EMBL" id="CAMXCT020004735">
    <property type="protein sequence ID" value="CAL1163565.1"/>
    <property type="molecule type" value="Genomic_DNA"/>
</dbReference>
<dbReference type="EMBL" id="CAMXCT030004735">
    <property type="protein sequence ID" value="CAL4797502.1"/>
    <property type="molecule type" value="Genomic_DNA"/>
</dbReference>
<dbReference type="OrthoDB" id="410380at2759"/>
<evidence type="ECO:0000256" key="2">
    <source>
        <dbReference type="PIRSR" id="PIRSR613078-2"/>
    </source>
</evidence>
<protein>
    <submittedName>
        <fullName evidence="6">Probable phosphoglycerate mutase GpmB (PGAM ) (Phosphoglyceromutase)</fullName>
    </submittedName>
</protein>
<keyword evidence="3" id="KW-0812">Transmembrane</keyword>
<dbReference type="PANTHER" id="PTHR48100">
    <property type="entry name" value="BROAD-SPECIFICITY PHOSPHATASE YOR283W-RELATED"/>
    <property type="match status" value="1"/>
</dbReference>
<evidence type="ECO:0000259" key="4">
    <source>
        <dbReference type="Pfam" id="PF08495"/>
    </source>
</evidence>
<feature type="active site" description="Proton donor/acceptor" evidence="1">
    <location>
        <position position="359"/>
    </location>
</feature>
<accession>A0A9P1DHC2</accession>
<reference evidence="6 7" key="2">
    <citation type="submission" date="2024-05" db="EMBL/GenBank/DDBJ databases">
        <authorList>
            <person name="Chen Y."/>
            <person name="Shah S."/>
            <person name="Dougan E. K."/>
            <person name="Thang M."/>
            <person name="Chan C."/>
        </authorList>
    </citation>
    <scope>NUCLEOTIDE SEQUENCE [LARGE SCALE GENOMIC DNA]</scope>
</reference>
<proteinExistence type="predicted"/>
<keyword evidence="3" id="KW-0472">Membrane</keyword>
<dbReference type="InterPro" id="IPR013702">
    <property type="entry name" value="FIST_domain_N"/>
</dbReference>
<feature type="active site" description="Tele-phosphohistidine intermediate" evidence="1">
    <location>
        <position position="284"/>
    </location>
</feature>
<dbReference type="Gene3D" id="3.40.50.1240">
    <property type="entry name" value="Phosphoglycerate mutase-like"/>
    <property type="match status" value="1"/>
</dbReference>
<keyword evidence="3" id="KW-1133">Transmembrane helix</keyword>
<reference evidence="5" key="1">
    <citation type="submission" date="2022-10" db="EMBL/GenBank/DDBJ databases">
        <authorList>
            <person name="Chen Y."/>
            <person name="Dougan E. K."/>
            <person name="Chan C."/>
            <person name="Rhodes N."/>
            <person name="Thang M."/>
        </authorList>
    </citation>
    <scope>NUCLEOTIDE SEQUENCE</scope>
</reference>
<dbReference type="SUPFAM" id="SSF53254">
    <property type="entry name" value="Phosphoglycerate mutase-like"/>
    <property type="match status" value="1"/>
</dbReference>
<dbReference type="InterPro" id="IPR050275">
    <property type="entry name" value="PGM_Phosphatase"/>
</dbReference>
<sequence>MLFCSEACRERELQRGAHRLLCVELVDLPRLRTLRRNAPWGLLQLKQQAIHSQLQTDQGVMKRPSLNPKRQRHLVESAMAAAVRAIPKGQTWSKMEVFRKALQKLGRGDEGIDTGVRTRLGGELTRVVAQRARSWHRVVASDGSFLGASDKEQLAALQREGARPRTGETVTSWAKRCKCLYVATYKASLQRACLAATDPGVNKWPAWSVEPIRSKAALKERLSLSGGKLFHHPQEQRPAAPAFASKRACSKPPKTIKQALKMVQPRLRKLLTAGRLEELQKGRHGTTTWNLAKKWQGQQDTELAPEGIQQAEETGKLLASRISRCSGIYASDLKRAHHTAQIYGKALNCEVVVEPRLREPSLGKFEGMHRSDIYAEFADLFKELAKMGQSERLHKAYFEGLESPAETSARVEALAQDVLDAATAEEVTTVLFVTHSKVLEAVLAKVFGKFYEGVHTSPGAFFVWTLSDENELGDLHKECAQLLKEAAEVAPFDEVRRLDGEAGQGGAYHFCSGSASPLVEAIRSTIYDHLVKAWPELCSYGKSLVDFEQRCCAAGQKRCATIFLAFGEGGQNLAHQDPYGRLFFPYQAMLMLSRRGTDFTGGEFFVKNMKTGEVCEVPADEGDVTIFAANSAAVKGQDFKHGARQHHENLLLAAMAFAWAICQVKYHQMPLCRALAELLACQSERWDSLVARQHEKRRRVLQESYALLQEVLDCNGFSEEVYARVLGEFDLVNVSIEFDHPFQASLDELQSLRLAMHDSGLMRRLVEVHSQPWHRSCGPMILTSHGPCVANGIPTSVRRRSLAPPRAAAQAATSSRTSLGGSATAGLALFHALRRRTKHRAAARLTRRSAAQPIFCSVLSSQGDWRAAVAELVAEATYQLQRHSSHRPWDFAVVNVSGHDDVSVADVTTTLDRSLGTDGACVGAAVNGCSGPGTDHQRHSHSGSPVIQLVAVQLPAPRHQGRDWGNELRRAACNTAKPFFVGQAELQRISGLVCQLQGRTRVQGAQESALPRAWRQFLGVADNDDRPNGILLFIDPLASKYVVGSVLSALDLAFPTAVKCGAVCADLLPSRKRLSVAAREQQNDADPLAAGVAGILLPPDMSIHSMVSMGSCRVGPELRVTSADGQIIKQMQFDDDKEAHPAVEMLQEVSKQATPLQQLLIERSGFLLGLEAPKPLDPEKSKVYDDVWGSSERAPSYTALRRQANSCDWLLRSLEPLPGGSVVIRRDNLKRVPPRVGPAWLRCQLHVFNERKGKQELELMLQRYMGARMTIPVPVGAPFGAVVFTCHSWCANDGEEVGVAEVSKAFPPIPVVTVNCCGEVAQPGIALGGVDQKRTTVQGHTATCCFFSYERRWPTAVMRGPGSLPNAALLTLAPAHFWLVIKEEAGTVRGPELNYRGKDKGNMNQQLVNFGADGRVQVDRQALKRAEAEGKVKCARYLRFAFFAHVAVLILVNIVVWLIYAMLRSRDRGGTYKWPLWVTFGSIVLVIAHLLSMLPYAVCKGSSTCPRWVWVVLLNLALVNIVVWSVYAASESEACPPGQNCEYLWPAWVSGSTALVAIVVALMPCICGALFGIHDDVGDSELENAIYESESE</sequence>
<dbReference type="Pfam" id="PF00300">
    <property type="entry name" value="His_Phos_1"/>
    <property type="match status" value="1"/>
</dbReference>
<comment type="caution">
    <text evidence="5">The sequence shown here is derived from an EMBL/GenBank/DDBJ whole genome shotgun (WGS) entry which is preliminary data.</text>
</comment>
<dbReference type="InterPro" id="IPR013078">
    <property type="entry name" value="His_Pase_superF_clade-1"/>
</dbReference>
<organism evidence="5">
    <name type="scientific">Cladocopium goreaui</name>
    <dbReference type="NCBI Taxonomy" id="2562237"/>
    <lineage>
        <taxon>Eukaryota</taxon>
        <taxon>Sar</taxon>
        <taxon>Alveolata</taxon>
        <taxon>Dinophyceae</taxon>
        <taxon>Suessiales</taxon>
        <taxon>Symbiodiniaceae</taxon>
        <taxon>Cladocopium</taxon>
    </lineage>
</organism>
<feature type="transmembrane region" description="Helical" evidence="3">
    <location>
        <begin position="1440"/>
        <end position="1462"/>
    </location>
</feature>
<evidence type="ECO:0000313" key="5">
    <source>
        <dbReference type="EMBL" id="CAI4010190.1"/>
    </source>
</evidence>
<feature type="transmembrane region" description="Helical" evidence="3">
    <location>
        <begin position="1474"/>
        <end position="1496"/>
    </location>
</feature>
<feature type="transmembrane region" description="Helical" evidence="3">
    <location>
        <begin position="1547"/>
        <end position="1573"/>
    </location>
</feature>
<dbReference type="Proteomes" id="UP001152797">
    <property type="component" value="Unassembled WGS sequence"/>
</dbReference>
<name>A0A9P1DHC2_9DINO</name>
<feature type="domain" description="FIST" evidence="4">
    <location>
        <begin position="923"/>
        <end position="1130"/>
    </location>
</feature>
<dbReference type="PANTHER" id="PTHR48100:SF1">
    <property type="entry name" value="HISTIDINE PHOSPHATASE FAMILY PROTEIN-RELATED"/>
    <property type="match status" value="1"/>
</dbReference>
<feature type="transmembrane region" description="Helical" evidence="3">
    <location>
        <begin position="1508"/>
        <end position="1527"/>
    </location>
</feature>
<feature type="binding site" evidence="2">
    <location>
        <position position="335"/>
    </location>
    <ligand>
        <name>substrate</name>
    </ligand>
</feature>
<keyword evidence="7" id="KW-1185">Reference proteome</keyword>
<gene>
    <name evidence="5" type="ORF">C1SCF055_LOCUS35483</name>
</gene>
<dbReference type="CDD" id="cd07067">
    <property type="entry name" value="HP_PGM_like"/>
    <property type="match status" value="1"/>
</dbReference>
<dbReference type="SMART" id="SM00855">
    <property type="entry name" value="PGAM"/>
    <property type="match status" value="1"/>
</dbReference>
<dbReference type="GO" id="GO:0016791">
    <property type="term" value="F:phosphatase activity"/>
    <property type="evidence" value="ECO:0007669"/>
    <property type="project" value="TreeGrafter"/>
</dbReference>
<dbReference type="GO" id="GO:0005737">
    <property type="term" value="C:cytoplasm"/>
    <property type="evidence" value="ECO:0007669"/>
    <property type="project" value="TreeGrafter"/>
</dbReference>
<dbReference type="Pfam" id="PF09859">
    <property type="entry name" value="Oxygenase-NA"/>
    <property type="match status" value="1"/>
</dbReference>
<evidence type="ECO:0000256" key="3">
    <source>
        <dbReference type="SAM" id="Phobius"/>
    </source>
</evidence>
<evidence type="ECO:0000256" key="1">
    <source>
        <dbReference type="PIRSR" id="PIRSR613078-1"/>
    </source>
</evidence>
<dbReference type="InterPro" id="IPR018655">
    <property type="entry name" value="DUF2086"/>
</dbReference>
<dbReference type="Pfam" id="PF08495">
    <property type="entry name" value="FIST"/>
    <property type="match status" value="1"/>
</dbReference>
<dbReference type="InterPro" id="IPR029033">
    <property type="entry name" value="His_PPase_superfam"/>
</dbReference>
<evidence type="ECO:0000313" key="6">
    <source>
        <dbReference type="EMBL" id="CAL4797502.1"/>
    </source>
</evidence>
<dbReference type="EMBL" id="CAMXCT010004735">
    <property type="protein sequence ID" value="CAI4010190.1"/>
    <property type="molecule type" value="Genomic_DNA"/>
</dbReference>
<evidence type="ECO:0000313" key="7">
    <source>
        <dbReference type="Proteomes" id="UP001152797"/>
    </source>
</evidence>
<feature type="binding site" evidence="2">
    <location>
        <begin position="283"/>
        <end position="290"/>
    </location>
    <ligand>
        <name>substrate</name>
    </ligand>
</feature>